<dbReference type="AlphaFoldDB" id="A0A9E8SFP8"/>
<name>A0A9E8SFP8_9FLAO</name>
<evidence type="ECO:0000313" key="4">
    <source>
        <dbReference type="EMBL" id="WAC03664.1"/>
    </source>
</evidence>
<dbReference type="Proteomes" id="UP001164705">
    <property type="component" value="Chromosome"/>
</dbReference>
<dbReference type="CDD" id="cd18097">
    <property type="entry name" value="SpoU-like"/>
    <property type="match status" value="1"/>
</dbReference>
<evidence type="ECO:0000256" key="1">
    <source>
        <dbReference type="ARBA" id="ARBA00022603"/>
    </source>
</evidence>
<protein>
    <submittedName>
        <fullName evidence="4">RNA methyltransferase</fullName>
    </submittedName>
</protein>
<accession>A0A9E8SFP8</accession>
<dbReference type="RefSeq" id="WP_267678299.1">
    <property type="nucleotide sequence ID" value="NZ_CP113088.1"/>
</dbReference>
<dbReference type="PANTHER" id="PTHR46429">
    <property type="entry name" value="23S RRNA (GUANOSINE-2'-O-)-METHYLTRANSFERASE RLMB"/>
    <property type="match status" value="1"/>
</dbReference>
<dbReference type="PANTHER" id="PTHR46429:SF1">
    <property type="entry name" value="23S RRNA (GUANOSINE-2'-O-)-METHYLTRANSFERASE RLMB"/>
    <property type="match status" value="1"/>
</dbReference>
<evidence type="ECO:0000259" key="3">
    <source>
        <dbReference type="Pfam" id="PF00588"/>
    </source>
</evidence>
<organism evidence="4 5">
    <name type="scientific">Lacinutrix neustonica</name>
    <dbReference type="NCBI Taxonomy" id="2980107"/>
    <lineage>
        <taxon>Bacteria</taxon>
        <taxon>Pseudomonadati</taxon>
        <taxon>Bacteroidota</taxon>
        <taxon>Flavobacteriia</taxon>
        <taxon>Flavobacteriales</taxon>
        <taxon>Flavobacteriaceae</taxon>
        <taxon>Lacinutrix</taxon>
    </lineage>
</organism>
<proteinExistence type="predicted"/>
<dbReference type="KEGG" id="lnu:N7U66_09545"/>
<dbReference type="InterPro" id="IPR029028">
    <property type="entry name" value="Alpha/beta_knot_MTases"/>
</dbReference>
<dbReference type="GO" id="GO:0032259">
    <property type="term" value="P:methylation"/>
    <property type="evidence" value="ECO:0007669"/>
    <property type="project" value="UniProtKB-KW"/>
</dbReference>
<keyword evidence="1 4" id="KW-0489">Methyltransferase</keyword>
<dbReference type="InterPro" id="IPR004441">
    <property type="entry name" value="rRNA_MeTrfase_TrmH"/>
</dbReference>
<dbReference type="InterPro" id="IPR001537">
    <property type="entry name" value="SpoU_MeTrfase"/>
</dbReference>
<gene>
    <name evidence="4" type="ORF">N7U66_09545</name>
</gene>
<keyword evidence="2" id="KW-0808">Transferase</keyword>
<keyword evidence="5" id="KW-1185">Reference proteome</keyword>
<dbReference type="GO" id="GO:0006396">
    <property type="term" value="P:RNA processing"/>
    <property type="evidence" value="ECO:0007669"/>
    <property type="project" value="InterPro"/>
</dbReference>
<sequence length="178" mass="19866">MRKLKNNELDRLTVSDFKDAKKTPIIIILDNIRSLNNIGSVFRTSDAFLIKKVYLCGITAKPPHKDIHKTALGSTDTVAWEYIENTLELVEKLKVQGITVCSIEQAEKATMLHAFIPEKENTYALVFGNEVKGVSQAVVNASDVVIEIPQFGTKHSLNISVSCGVVVWDLFSKMKKFL</sequence>
<dbReference type="InterPro" id="IPR029026">
    <property type="entry name" value="tRNA_m1G_MTases_N"/>
</dbReference>
<dbReference type="SUPFAM" id="SSF75217">
    <property type="entry name" value="alpha/beta knot"/>
    <property type="match status" value="1"/>
</dbReference>
<dbReference type="GO" id="GO:0003723">
    <property type="term" value="F:RNA binding"/>
    <property type="evidence" value="ECO:0007669"/>
    <property type="project" value="InterPro"/>
</dbReference>
<reference evidence="4" key="1">
    <citation type="submission" date="2022-11" db="EMBL/GenBank/DDBJ databases">
        <title>Lacinutrix neustonica HL-RS19T sp. nov., isolated from the surface microlayer sample of brackish Lake Shihwa.</title>
        <authorList>
            <person name="Choi J.Y."/>
            <person name="Hwang C.Y."/>
        </authorList>
    </citation>
    <scope>NUCLEOTIDE SEQUENCE</scope>
    <source>
        <strain evidence="4">HL-RS19</strain>
    </source>
</reference>
<dbReference type="Pfam" id="PF00588">
    <property type="entry name" value="SpoU_methylase"/>
    <property type="match status" value="1"/>
</dbReference>
<feature type="domain" description="tRNA/rRNA methyltransferase SpoU type" evidence="3">
    <location>
        <begin position="25"/>
        <end position="167"/>
    </location>
</feature>
<dbReference type="EMBL" id="CP113088">
    <property type="protein sequence ID" value="WAC03664.1"/>
    <property type="molecule type" value="Genomic_DNA"/>
</dbReference>
<evidence type="ECO:0000256" key="2">
    <source>
        <dbReference type="ARBA" id="ARBA00022679"/>
    </source>
</evidence>
<dbReference type="GO" id="GO:0008173">
    <property type="term" value="F:RNA methyltransferase activity"/>
    <property type="evidence" value="ECO:0007669"/>
    <property type="project" value="InterPro"/>
</dbReference>
<dbReference type="Gene3D" id="3.40.1280.10">
    <property type="match status" value="1"/>
</dbReference>
<dbReference type="GO" id="GO:0005829">
    <property type="term" value="C:cytosol"/>
    <property type="evidence" value="ECO:0007669"/>
    <property type="project" value="TreeGrafter"/>
</dbReference>
<evidence type="ECO:0000313" key="5">
    <source>
        <dbReference type="Proteomes" id="UP001164705"/>
    </source>
</evidence>